<evidence type="ECO:0000256" key="1">
    <source>
        <dbReference type="ARBA" id="ARBA00006019"/>
    </source>
</evidence>
<evidence type="ECO:0000259" key="4">
    <source>
        <dbReference type="PROSITE" id="PS50069"/>
    </source>
</evidence>
<dbReference type="Gene3D" id="1.20.1310.10">
    <property type="entry name" value="Cullin Repeats"/>
    <property type="match status" value="1"/>
</dbReference>
<dbReference type="InterPro" id="IPR045093">
    <property type="entry name" value="Cullin"/>
</dbReference>
<dbReference type="SUPFAM" id="SSF75632">
    <property type="entry name" value="Cullin homology domain"/>
    <property type="match status" value="1"/>
</dbReference>
<dbReference type="PROSITE" id="PS50069">
    <property type="entry name" value="CULLIN_2"/>
    <property type="match status" value="1"/>
</dbReference>
<evidence type="ECO:0000256" key="2">
    <source>
        <dbReference type="PROSITE-ProRule" id="PRU00330"/>
    </source>
</evidence>
<evidence type="ECO:0000256" key="3">
    <source>
        <dbReference type="RuleBase" id="RU003829"/>
    </source>
</evidence>
<dbReference type="RefSeq" id="XP_053025844.1">
    <property type="nucleotide sequence ID" value="XM_053161869.1"/>
</dbReference>
<dbReference type="EMBL" id="CP110432">
    <property type="protein sequence ID" value="WAQ90289.1"/>
    <property type="molecule type" value="Genomic_DNA"/>
</dbReference>
<dbReference type="InterPro" id="IPR036317">
    <property type="entry name" value="Cullin_homology_sf"/>
</dbReference>
<dbReference type="Pfam" id="PF00888">
    <property type="entry name" value="Cullin"/>
    <property type="match status" value="1"/>
</dbReference>
<feature type="domain" description="Cullin family profile" evidence="4">
    <location>
        <begin position="31"/>
        <end position="149"/>
    </location>
</feature>
<proteinExistence type="inferred from homology"/>
<keyword evidence="6" id="KW-1185">Reference proteome</keyword>
<dbReference type="InterPro" id="IPR016159">
    <property type="entry name" value="Cullin_repeat-like_dom_sf"/>
</dbReference>
<comment type="similarity">
    <text evidence="1 2 3">Belongs to the cullin family.</text>
</comment>
<evidence type="ECO:0000313" key="6">
    <source>
        <dbReference type="Proteomes" id="UP001164743"/>
    </source>
</evidence>
<name>A0ABY7CY99_9BASI</name>
<sequence>MVERLIDFKTKLDRIAVDCFAEDWEMFYAIREAFKKLINKRCNKPAELLAKFLNLQMLRICLKSSMNTTLLSGCCNPECGPGFMAKLEVLFQDLETSSDLNKAEATRKEGGHGEGVELTVTVLMSGSWPMSQSNKPKVLLPTRLQSHLT</sequence>
<accession>A0ABY7CY99</accession>
<gene>
    <name evidence="5" type="ORF">PtA15_12A277</name>
</gene>
<dbReference type="Proteomes" id="UP001164743">
    <property type="component" value="Chromosome 12A"/>
</dbReference>
<organism evidence="5 6">
    <name type="scientific">Puccinia triticina</name>
    <dbReference type="NCBI Taxonomy" id="208348"/>
    <lineage>
        <taxon>Eukaryota</taxon>
        <taxon>Fungi</taxon>
        <taxon>Dikarya</taxon>
        <taxon>Basidiomycota</taxon>
        <taxon>Pucciniomycotina</taxon>
        <taxon>Pucciniomycetes</taxon>
        <taxon>Pucciniales</taxon>
        <taxon>Pucciniaceae</taxon>
        <taxon>Puccinia</taxon>
    </lineage>
</organism>
<dbReference type="InterPro" id="IPR016158">
    <property type="entry name" value="Cullin_homology"/>
</dbReference>
<dbReference type="InterPro" id="IPR001373">
    <property type="entry name" value="Cullin_N"/>
</dbReference>
<dbReference type="SUPFAM" id="SSF74788">
    <property type="entry name" value="Cullin repeat-like"/>
    <property type="match status" value="1"/>
</dbReference>
<evidence type="ECO:0000313" key="5">
    <source>
        <dbReference type="EMBL" id="WAQ90289.1"/>
    </source>
</evidence>
<dbReference type="GeneID" id="77802764"/>
<reference evidence="5" key="1">
    <citation type="submission" date="2022-10" db="EMBL/GenBank/DDBJ databases">
        <title>Puccinia triticina Genome sequencing and assembly.</title>
        <authorList>
            <person name="Li C."/>
        </authorList>
    </citation>
    <scope>NUCLEOTIDE SEQUENCE</scope>
    <source>
        <strain evidence="5">Pt15</strain>
    </source>
</reference>
<protein>
    <recommendedName>
        <fullName evidence="4">Cullin family profile domain-containing protein</fullName>
    </recommendedName>
</protein>
<dbReference type="PANTHER" id="PTHR11932">
    <property type="entry name" value="CULLIN"/>
    <property type="match status" value="1"/>
</dbReference>